<dbReference type="OrthoDB" id="431715at2759"/>
<keyword evidence="4" id="KW-1185">Reference proteome</keyword>
<accession>A0A9P9AKY0</accession>
<dbReference type="Proteomes" id="UP000777438">
    <property type="component" value="Unassembled WGS sequence"/>
</dbReference>
<dbReference type="PANTHER" id="PTHR31987:SF1">
    <property type="entry name" value="GLUTAMINASE A"/>
    <property type="match status" value="1"/>
</dbReference>
<proteinExistence type="predicted"/>
<protein>
    <submittedName>
        <fullName evidence="3">Glutaminase GtaA</fullName>
    </submittedName>
</protein>
<comment type="caution">
    <text evidence="3">The sequence shown here is derived from an EMBL/GenBank/DDBJ whole genome shotgun (WGS) entry which is preliminary data.</text>
</comment>
<name>A0A9P9AKY0_9HYPO</name>
<dbReference type="AlphaFoldDB" id="A0A9P9AKY0"/>
<gene>
    <name evidence="3" type="ORF">B0T10DRAFT_582117</name>
</gene>
<dbReference type="EMBL" id="JAGPYM010000027">
    <property type="protein sequence ID" value="KAH6880095.1"/>
    <property type="molecule type" value="Genomic_DNA"/>
</dbReference>
<dbReference type="InterPro" id="IPR033433">
    <property type="entry name" value="GtaA_N"/>
</dbReference>
<organism evidence="3 4">
    <name type="scientific">Thelonectria olida</name>
    <dbReference type="NCBI Taxonomy" id="1576542"/>
    <lineage>
        <taxon>Eukaryota</taxon>
        <taxon>Fungi</taxon>
        <taxon>Dikarya</taxon>
        <taxon>Ascomycota</taxon>
        <taxon>Pezizomycotina</taxon>
        <taxon>Sordariomycetes</taxon>
        <taxon>Hypocreomycetidae</taxon>
        <taxon>Hypocreales</taxon>
        <taxon>Nectriaceae</taxon>
        <taxon>Thelonectria</taxon>
    </lineage>
</organism>
<evidence type="ECO:0000259" key="1">
    <source>
        <dbReference type="Pfam" id="PF16335"/>
    </source>
</evidence>
<evidence type="ECO:0000313" key="3">
    <source>
        <dbReference type="EMBL" id="KAH6880095.1"/>
    </source>
</evidence>
<dbReference type="InterPro" id="IPR008928">
    <property type="entry name" value="6-hairpin_glycosidase_sf"/>
</dbReference>
<dbReference type="InterPro" id="IPR032514">
    <property type="entry name" value="GtaA_central"/>
</dbReference>
<sequence length="733" mass="82944">MKTPIIAALAGLAAFAEHVRGPSKFIPARPPAAPLAVRSPYLNTWLNGRTDDGPSGYLAGQWPQFWTQRTQGWQGFIMVDGQAFNWMGNASGASTVTQESLEYTSTRTTFTMNVDDKVAMNITFLSPVYYDDLRRQSITSSYLNVAVKSMDGDSHSVQVYCDVSGEWASADDSAIIQWESRAREGVRYHNFSRQDQQVFDEVDETPSWGNWYWATGDQRGVSYQIGADTKVRDQFLKHGYLTGDIDENFRAISDHWPIFALSRDLGKLRNDWTSTLFTIGYAQEHAVLFQGKEEEPRKVRSLWTEWFAEDGLVTFFYNDYDHAVEYSDRLDEQIADNSTAAGGQDYLTITSLAVRQVFGSLTYTGTQDQVLVFLKEISSNSDIQTVDVLFPALPIMLYLNPDLIRYTLDPLLENARFHYPNDFAQHDLGTYPKALGHPKGDDEPMPLEECGNMVIMMLAYAQRKPDNNYLAENWDLLQNWAEYLIQGAKIPADQLSTDDFAGHLANQTNLAIKGIIALKAMAEIAMLTGHYDKKEEFANTAGQYLKFWSKHGINSKRHTWSAHGLDPESDTEHSMLQYDNPKTYGLLYNIYADKLLRLNFIPQSVYDMQSDFYLSIQEQYGVVLDTRGTLTKVDWEMFAAAVAKPKTRDMLVRKVARWIDETPTWRAFTDLYDTRDGGYSRGIQFAARPVVGAVFALLALDEGFPQRSLLDVVDEAVHGTDGQILLNEMSEAD</sequence>
<evidence type="ECO:0000259" key="2">
    <source>
        <dbReference type="Pfam" id="PF17168"/>
    </source>
</evidence>
<dbReference type="SUPFAM" id="SSF48208">
    <property type="entry name" value="Six-hairpin glycosidases"/>
    <property type="match status" value="1"/>
</dbReference>
<dbReference type="Pfam" id="PF16335">
    <property type="entry name" value="GtaA_6_Hairpin"/>
    <property type="match status" value="1"/>
</dbReference>
<dbReference type="Pfam" id="PF17168">
    <property type="entry name" value="DUF5127"/>
    <property type="match status" value="1"/>
</dbReference>
<evidence type="ECO:0000313" key="4">
    <source>
        <dbReference type="Proteomes" id="UP000777438"/>
    </source>
</evidence>
<dbReference type="GO" id="GO:0005975">
    <property type="term" value="P:carbohydrate metabolic process"/>
    <property type="evidence" value="ECO:0007669"/>
    <property type="project" value="InterPro"/>
</dbReference>
<dbReference type="PANTHER" id="PTHR31987">
    <property type="entry name" value="GLUTAMINASE A-RELATED"/>
    <property type="match status" value="1"/>
</dbReference>
<feature type="domain" description="Glutaminase A N-terminal" evidence="2">
    <location>
        <begin position="106"/>
        <end position="336"/>
    </location>
</feature>
<dbReference type="InterPro" id="IPR052743">
    <property type="entry name" value="Glutaminase_GtaA"/>
</dbReference>
<reference evidence="3 4" key="1">
    <citation type="journal article" date="2021" name="Nat. Commun.">
        <title>Genetic determinants of endophytism in the Arabidopsis root mycobiome.</title>
        <authorList>
            <person name="Mesny F."/>
            <person name="Miyauchi S."/>
            <person name="Thiergart T."/>
            <person name="Pickel B."/>
            <person name="Atanasova L."/>
            <person name="Karlsson M."/>
            <person name="Huettel B."/>
            <person name="Barry K.W."/>
            <person name="Haridas S."/>
            <person name="Chen C."/>
            <person name="Bauer D."/>
            <person name="Andreopoulos W."/>
            <person name="Pangilinan J."/>
            <person name="LaButti K."/>
            <person name="Riley R."/>
            <person name="Lipzen A."/>
            <person name="Clum A."/>
            <person name="Drula E."/>
            <person name="Henrissat B."/>
            <person name="Kohler A."/>
            <person name="Grigoriev I.V."/>
            <person name="Martin F.M."/>
            <person name="Hacquard S."/>
        </authorList>
    </citation>
    <scope>NUCLEOTIDE SEQUENCE [LARGE SCALE GENOMIC DNA]</scope>
    <source>
        <strain evidence="3 4">MPI-CAGE-CH-0241</strain>
    </source>
</reference>
<feature type="domain" description="Glutaminase A central" evidence="1">
    <location>
        <begin position="343"/>
        <end position="698"/>
    </location>
</feature>